<feature type="compositionally biased region" description="Basic and acidic residues" evidence="1">
    <location>
        <begin position="1"/>
        <end position="12"/>
    </location>
</feature>
<name>A0ABS4CV83_9BACI</name>
<dbReference type="InterPro" id="IPR001296">
    <property type="entry name" value="Glyco_trans_1"/>
</dbReference>
<dbReference type="Gene3D" id="3.40.50.2000">
    <property type="entry name" value="Glycogen Phosphorylase B"/>
    <property type="match status" value="1"/>
</dbReference>
<accession>A0ABS4CV83</accession>
<proteinExistence type="predicted"/>
<evidence type="ECO:0000313" key="3">
    <source>
        <dbReference type="EMBL" id="MBP1080950.1"/>
    </source>
</evidence>
<dbReference type="RefSeq" id="WP_312883786.1">
    <property type="nucleotide sequence ID" value="NZ_JAFDST010000002.1"/>
</dbReference>
<dbReference type="Pfam" id="PF00534">
    <property type="entry name" value="Glycos_transf_1"/>
    <property type="match status" value="1"/>
</dbReference>
<feature type="region of interest" description="Disordered" evidence="1">
    <location>
        <begin position="1"/>
        <end position="62"/>
    </location>
</feature>
<reference evidence="3 4" key="1">
    <citation type="submission" date="2021-01" db="EMBL/GenBank/DDBJ databases">
        <title>Genomic Encyclopedia of Type Strains, Phase IV (KMG-IV): sequencing the most valuable type-strain genomes for metagenomic binning, comparative biology and taxonomic classification.</title>
        <authorList>
            <person name="Goeker M."/>
        </authorList>
    </citation>
    <scope>NUCLEOTIDE SEQUENCE [LARGE SCALE GENOMIC DNA]</scope>
    <source>
        <strain evidence="3 4">DSM 103394</strain>
    </source>
</reference>
<sequence>DNDLERSRDRSSESSVDNDLERSRDRSSESSVDNDLESSPKSNSDISLETSSKGKLSNDLKSSSDIKLKTKPKALVPIKTKHVNILFVFFVPSGGVETLNRQRSHAFKKKNINCHFLYYRKERELINDHHAPTFITNDDEVIKRILAKGKYEAIVITSDYLALARFRNLGYKGKLILEVQGYGAKDFARSELEKAVPYVTKYGNGLLNPKTPHIMQIFNELFLEIPKFSFNNSFDTKTFSYQPQSKILQPIVGWTGRIEYNKNWKEFLQIGHHLIHDYNPEIQLYMFEDPSFSTPKDREEFFQLIGRLNLIDNITVFANAPHQSMAEYFSIIGDSGGFLCSTSRVEGAPYSILEAISCRCPVLTTDSDGVRSSIIHNQTGKYYTIGNIPEALQQAKELIENQPLREHIISTAIIHLKSNFTPEQYSLHFSEMLISLGIEI</sequence>
<feature type="domain" description="Glycosyl transferase family 1" evidence="2">
    <location>
        <begin position="249"/>
        <end position="412"/>
    </location>
</feature>
<protein>
    <submittedName>
        <fullName evidence="3">Glycosyltransferase involved in cell wall biosynthesis</fullName>
    </submittedName>
</protein>
<dbReference type="EMBL" id="JAFDST010000002">
    <property type="protein sequence ID" value="MBP1080950.1"/>
    <property type="molecule type" value="Genomic_DNA"/>
</dbReference>
<gene>
    <name evidence="3" type="ORF">JOC74_001443</name>
</gene>
<comment type="caution">
    <text evidence="3">The sequence shown here is derived from an EMBL/GenBank/DDBJ whole genome shotgun (WGS) entry which is preliminary data.</text>
</comment>
<evidence type="ECO:0000259" key="2">
    <source>
        <dbReference type="Pfam" id="PF00534"/>
    </source>
</evidence>
<dbReference type="PANTHER" id="PTHR12526">
    <property type="entry name" value="GLYCOSYLTRANSFERASE"/>
    <property type="match status" value="1"/>
</dbReference>
<evidence type="ECO:0000313" key="4">
    <source>
        <dbReference type="Proteomes" id="UP000674416"/>
    </source>
</evidence>
<feature type="non-terminal residue" evidence="3">
    <location>
        <position position="1"/>
    </location>
</feature>
<dbReference type="Proteomes" id="UP000674416">
    <property type="component" value="Unassembled WGS sequence"/>
</dbReference>
<organism evidence="3 4">
    <name type="scientific">Bacillus capparidis</name>
    <dbReference type="NCBI Taxonomy" id="1840411"/>
    <lineage>
        <taxon>Bacteria</taxon>
        <taxon>Bacillati</taxon>
        <taxon>Bacillota</taxon>
        <taxon>Bacilli</taxon>
        <taxon>Bacillales</taxon>
        <taxon>Bacillaceae</taxon>
        <taxon>Bacillus</taxon>
    </lineage>
</organism>
<feature type="compositionally biased region" description="Basic and acidic residues" evidence="1">
    <location>
        <begin position="19"/>
        <end position="28"/>
    </location>
</feature>
<keyword evidence="4" id="KW-1185">Reference proteome</keyword>
<dbReference type="SUPFAM" id="SSF53756">
    <property type="entry name" value="UDP-Glycosyltransferase/glycogen phosphorylase"/>
    <property type="match status" value="1"/>
</dbReference>
<dbReference type="CDD" id="cd03801">
    <property type="entry name" value="GT4_PimA-like"/>
    <property type="match status" value="1"/>
</dbReference>
<evidence type="ECO:0000256" key="1">
    <source>
        <dbReference type="SAM" id="MobiDB-lite"/>
    </source>
</evidence>
<feature type="compositionally biased region" description="Polar residues" evidence="1">
    <location>
        <begin position="37"/>
        <end position="55"/>
    </location>
</feature>